<evidence type="ECO:0000256" key="1">
    <source>
        <dbReference type="ARBA" id="ARBA00006432"/>
    </source>
</evidence>
<gene>
    <name evidence="9" type="primary">g4730</name>
    <name evidence="9" type="ORF">VP750_LOCUS4035</name>
</gene>
<dbReference type="PANTHER" id="PTHR43272">
    <property type="entry name" value="LONG-CHAIN-FATTY-ACID--COA LIGASE"/>
    <property type="match status" value="1"/>
</dbReference>
<evidence type="ECO:0000313" key="9">
    <source>
        <dbReference type="EMBL" id="CAL5222376.1"/>
    </source>
</evidence>
<comment type="similarity">
    <text evidence="1 7">Belongs to the ATP-dependent AMP-binding enzyme family.</text>
</comment>
<evidence type="ECO:0000256" key="2">
    <source>
        <dbReference type="ARBA" id="ARBA00022598"/>
    </source>
</evidence>
<dbReference type="PROSITE" id="PS00455">
    <property type="entry name" value="AMP_BINDING"/>
    <property type="match status" value="1"/>
</dbReference>
<keyword evidence="3 7" id="KW-0547">Nucleotide-binding</keyword>
<keyword evidence="4 7" id="KW-0276">Fatty acid metabolism</keyword>
<dbReference type="Proteomes" id="UP001497392">
    <property type="component" value="Unassembled WGS sequence"/>
</dbReference>
<comment type="caution">
    <text evidence="9">The sequence shown here is derived from an EMBL/GenBank/DDBJ whole genome shotgun (WGS) entry which is preliminary data.</text>
</comment>
<dbReference type="SUPFAM" id="SSF56801">
    <property type="entry name" value="Acetyl-CoA synthetase-like"/>
    <property type="match status" value="1"/>
</dbReference>
<dbReference type="EMBL" id="CAXHTA020000007">
    <property type="protein sequence ID" value="CAL5222376.1"/>
    <property type="molecule type" value="Genomic_DNA"/>
</dbReference>
<keyword evidence="5 7" id="KW-0067">ATP-binding</keyword>
<keyword evidence="10" id="KW-1185">Reference proteome</keyword>
<evidence type="ECO:0000256" key="5">
    <source>
        <dbReference type="ARBA" id="ARBA00022840"/>
    </source>
</evidence>
<sequence length="691" mass="76005">MLPMIVGGLGVGLIALRAIDALRERSMTRKAENLLCEVAPATRSNGKDSPACGPTYRNVIAEKEFPPLDGITTLYELFKRSASTYPNNPCLGTRKHDAEGKAGAYEWFTYEETEALVSDIASAMTECGVSAHEKCSIYGANCAQWMIAMQACNRQSIYCVPLYDSLGENAVEFIINHSESSILFVAKDKLSTVIQALPQAHKGLRTLVYWGTHDERHPEADEAAEKAGIKAYTWQAFLDLGRKSPAPAHPPKPEDLCTIMYTSGTTGDPKGVMLSHSAVISEVSGLHAFLRQIGEGTSISHEDVVLSYLPLAHIFDRSTEEMFLSVGARIGYFQGDVKKLVDDISTLRPTLFIGVPRVFDRIHNGVISKIDEKGGIAAKLFHWGYKIKSKKLKRNIRCDKATPFFDKLVFSKVKERLGGRVKLIVSGGAPLAGHVEEFLKVTMCAPVVQGYGLTETCAGSFISVPDLNEMAGTVGPPLPCTAFRLEAVPEMKYDPCGNPPRGEIVIGGPTVCKGYYKDEEKTREVLSADGWFHTGDVGELTPQGALKIIDRKKNIFKLSQGEYVAVEKVEAVYKKSSMVEQIWVYGNSFENTLVAVVVPNEEALMAWASQNDVEGDFAAVCRDERTNDYLSAELAQTAKAGKLKGFEQVRKLHVDSEPFSVENGLTTPTFKHKRPQLQQHYKAAIDRMYGK</sequence>
<evidence type="ECO:0000256" key="7">
    <source>
        <dbReference type="RuleBase" id="RU369030"/>
    </source>
</evidence>
<organism evidence="9 10">
    <name type="scientific">Coccomyxa viridis</name>
    <dbReference type="NCBI Taxonomy" id="1274662"/>
    <lineage>
        <taxon>Eukaryota</taxon>
        <taxon>Viridiplantae</taxon>
        <taxon>Chlorophyta</taxon>
        <taxon>core chlorophytes</taxon>
        <taxon>Trebouxiophyceae</taxon>
        <taxon>Trebouxiophyceae incertae sedis</taxon>
        <taxon>Coccomyxaceae</taxon>
        <taxon>Coccomyxa</taxon>
    </lineage>
</organism>
<dbReference type="InterPro" id="IPR020845">
    <property type="entry name" value="AMP-binding_CS"/>
</dbReference>
<keyword evidence="2 7" id="KW-0436">Ligase</keyword>
<accession>A0ABP1FR25</accession>
<dbReference type="Pfam" id="PF00501">
    <property type="entry name" value="AMP-binding"/>
    <property type="match status" value="1"/>
</dbReference>
<name>A0ABP1FR25_9CHLO</name>
<protein>
    <recommendedName>
        <fullName evidence="6 7">Long-chain-fatty-acid--CoA ligase</fullName>
        <ecNumber evidence="6 7">6.2.1.3</ecNumber>
    </recommendedName>
</protein>
<dbReference type="CDD" id="cd05927">
    <property type="entry name" value="LC-FACS_euk"/>
    <property type="match status" value="1"/>
</dbReference>
<keyword evidence="7" id="KW-0443">Lipid metabolism</keyword>
<feature type="domain" description="AMP-dependent synthetase/ligase" evidence="8">
    <location>
        <begin position="78"/>
        <end position="516"/>
    </location>
</feature>
<evidence type="ECO:0000256" key="4">
    <source>
        <dbReference type="ARBA" id="ARBA00022832"/>
    </source>
</evidence>
<evidence type="ECO:0000256" key="3">
    <source>
        <dbReference type="ARBA" id="ARBA00022741"/>
    </source>
</evidence>
<dbReference type="EC" id="6.2.1.3" evidence="6 7"/>
<evidence type="ECO:0000256" key="6">
    <source>
        <dbReference type="ARBA" id="ARBA00026121"/>
    </source>
</evidence>
<proteinExistence type="inferred from homology"/>
<dbReference type="PANTHER" id="PTHR43272:SF3">
    <property type="entry name" value="LONG CHAIN ACYL-COA SYNTHETASE 4"/>
    <property type="match status" value="1"/>
</dbReference>
<dbReference type="Gene3D" id="3.40.50.12780">
    <property type="entry name" value="N-terminal domain of ligase-like"/>
    <property type="match status" value="1"/>
</dbReference>
<comment type="function">
    <text evidence="7">Catalyzes the conversion of long-chain fatty acids to their active form acyl-CoAs for both synthesis of cellular lipids, and degradation via beta-oxidation.</text>
</comment>
<evidence type="ECO:0000259" key="8">
    <source>
        <dbReference type="Pfam" id="PF00501"/>
    </source>
</evidence>
<comment type="catalytic activity">
    <reaction evidence="7">
        <text>a long-chain fatty acid + ATP + CoA = a long-chain fatty acyl-CoA + AMP + diphosphate</text>
        <dbReference type="Rhea" id="RHEA:15421"/>
        <dbReference type="ChEBI" id="CHEBI:30616"/>
        <dbReference type="ChEBI" id="CHEBI:33019"/>
        <dbReference type="ChEBI" id="CHEBI:57287"/>
        <dbReference type="ChEBI" id="CHEBI:57560"/>
        <dbReference type="ChEBI" id="CHEBI:83139"/>
        <dbReference type="ChEBI" id="CHEBI:456215"/>
        <dbReference type="EC" id="6.2.1.3"/>
    </reaction>
</comment>
<dbReference type="InterPro" id="IPR042099">
    <property type="entry name" value="ANL_N_sf"/>
</dbReference>
<dbReference type="InterPro" id="IPR045311">
    <property type="entry name" value="LC-FACS_euk"/>
</dbReference>
<evidence type="ECO:0000313" key="10">
    <source>
        <dbReference type="Proteomes" id="UP001497392"/>
    </source>
</evidence>
<reference evidence="9 10" key="1">
    <citation type="submission" date="2024-06" db="EMBL/GenBank/DDBJ databases">
        <authorList>
            <person name="Kraege A."/>
            <person name="Thomma B."/>
        </authorList>
    </citation>
    <scope>NUCLEOTIDE SEQUENCE [LARGE SCALE GENOMIC DNA]</scope>
</reference>
<dbReference type="InterPro" id="IPR000873">
    <property type="entry name" value="AMP-dep_synth/lig_dom"/>
</dbReference>